<evidence type="ECO:0000256" key="3">
    <source>
        <dbReference type="ARBA" id="ARBA00022691"/>
    </source>
</evidence>
<evidence type="ECO:0000256" key="1">
    <source>
        <dbReference type="ARBA" id="ARBA00022603"/>
    </source>
</evidence>
<dbReference type="AlphaFoldDB" id="A0A2T0KHB4"/>
<comment type="caution">
    <text evidence="5">The sequence shown here is derived from an EMBL/GenBank/DDBJ whole genome shotgun (WGS) entry which is preliminary data.</text>
</comment>
<dbReference type="PANTHER" id="PTHR43464">
    <property type="entry name" value="METHYLTRANSFERASE"/>
    <property type="match status" value="1"/>
</dbReference>
<reference evidence="5 6" key="1">
    <citation type="submission" date="2018-03" db="EMBL/GenBank/DDBJ databases">
        <title>Genomic Encyclopedia of Archaeal and Bacterial Type Strains, Phase II (KMG-II): from individual species to whole genera.</title>
        <authorList>
            <person name="Goeker M."/>
        </authorList>
    </citation>
    <scope>NUCLEOTIDE SEQUENCE [LARGE SCALE GENOMIC DNA]</scope>
    <source>
        <strain evidence="5 6">DSM 43146</strain>
    </source>
</reference>
<dbReference type="EMBL" id="PVMZ01000004">
    <property type="protein sequence ID" value="PRX22825.1"/>
    <property type="molecule type" value="Genomic_DNA"/>
</dbReference>
<keyword evidence="2 5" id="KW-0808">Transferase</keyword>
<dbReference type="CDD" id="cd02440">
    <property type="entry name" value="AdoMet_MTases"/>
    <property type="match status" value="1"/>
</dbReference>
<dbReference type="Gene3D" id="3.40.50.150">
    <property type="entry name" value="Vaccinia Virus protein VP39"/>
    <property type="match status" value="1"/>
</dbReference>
<organism evidence="5 6">
    <name type="scientific">Actinoplanes italicus</name>
    <dbReference type="NCBI Taxonomy" id="113567"/>
    <lineage>
        <taxon>Bacteria</taxon>
        <taxon>Bacillati</taxon>
        <taxon>Actinomycetota</taxon>
        <taxon>Actinomycetes</taxon>
        <taxon>Micromonosporales</taxon>
        <taxon>Micromonosporaceae</taxon>
        <taxon>Actinoplanes</taxon>
    </lineage>
</organism>
<evidence type="ECO:0000313" key="6">
    <source>
        <dbReference type="Proteomes" id="UP000239415"/>
    </source>
</evidence>
<dbReference type="PANTHER" id="PTHR43464:SF19">
    <property type="entry name" value="UBIQUINONE BIOSYNTHESIS O-METHYLTRANSFERASE, MITOCHONDRIAL"/>
    <property type="match status" value="1"/>
</dbReference>
<feature type="domain" description="Methyltransferase" evidence="4">
    <location>
        <begin position="33"/>
        <end position="108"/>
    </location>
</feature>
<dbReference type="InterPro" id="IPR029063">
    <property type="entry name" value="SAM-dependent_MTases_sf"/>
</dbReference>
<dbReference type="GO" id="GO:0008168">
    <property type="term" value="F:methyltransferase activity"/>
    <property type="evidence" value="ECO:0007669"/>
    <property type="project" value="UniProtKB-KW"/>
</dbReference>
<dbReference type="InterPro" id="IPR041698">
    <property type="entry name" value="Methyltransf_25"/>
</dbReference>
<gene>
    <name evidence="5" type="ORF">CLV67_104353</name>
</gene>
<evidence type="ECO:0000313" key="5">
    <source>
        <dbReference type="EMBL" id="PRX22825.1"/>
    </source>
</evidence>
<name>A0A2T0KHB4_9ACTN</name>
<dbReference type="SUPFAM" id="SSF53335">
    <property type="entry name" value="S-adenosyl-L-methionine-dependent methyltransferases"/>
    <property type="match status" value="1"/>
</dbReference>
<dbReference type="Proteomes" id="UP000239415">
    <property type="component" value="Unassembled WGS sequence"/>
</dbReference>
<protein>
    <submittedName>
        <fullName evidence="5">Methyltransferase family protein</fullName>
    </submittedName>
</protein>
<proteinExistence type="predicted"/>
<sequence>MNDYDAMYRDGTAPWEIGRPQSAFDLDVDGPRVLDLGCGTGELALELARRGHEVTGVDISAVAIERARAKAATEELAVDFVTGDATRLDLGEFDALFDSGLLHNLHRHGGADDYLALLPRLAAPGAILQIVAISASSGEGWGLTEDYLRAAFTEPLWTDTSVGGITVTATVGDLPGLLMRTIRKP</sequence>
<keyword evidence="6" id="KW-1185">Reference proteome</keyword>
<accession>A0A2T0KHB4</accession>
<dbReference type="Pfam" id="PF13649">
    <property type="entry name" value="Methyltransf_25"/>
    <property type="match status" value="1"/>
</dbReference>
<keyword evidence="1 5" id="KW-0489">Methyltransferase</keyword>
<dbReference type="RefSeq" id="WP_275414875.1">
    <property type="nucleotide sequence ID" value="NZ_BOMO01000021.1"/>
</dbReference>
<dbReference type="GO" id="GO:0032259">
    <property type="term" value="P:methylation"/>
    <property type="evidence" value="ECO:0007669"/>
    <property type="project" value="UniProtKB-KW"/>
</dbReference>
<keyword evidence="3" id="KW-0949">S-adenosyl-L-methionine</keyword>
<evidence type="ECO:0000259" key="4">
    <source>
        <dbReference type="Pfam" id="PF13649"/>
    </source>
</evidence>
<evidence type="ECO:0000256" key="2">
    <source>
        <dbReference type="ARBA" id="ARBA00022679"/>
    </source>
</evidence>